<name>A0A940DH51_9FIRM</name>
<organism evidence="6 7">
    <name type="scientific">Candidatus Stercoripulliclostridium pullicola</name>
    <dbReference type="NCBI Taxonomy" id="2840953"/>
    <lineage>
        <taxon>Bacteria</taxon>
        <taxon>Bacillati</taxon>
        <taxon>Bacillota</taxon>
        <taxon>Clostridia</taxon>
        <taxon>Eubacteriales</taxon>
        <taxon>Candidatus Stercoripulliclostridium</taxon>
    </lineage>
</organism>
<evidence type="ECO:0000313" key="7">
    <source>
        <dbReference type="Proteomes" id="UP000727857"/>
    </source>
</evidence>
<dbReference type="EMBL" id="JADINF010000080">
    <property type="protein sequence ID" value="MBO8424037.1"/>
    <property type="molecule type" value="Genomic_DNA"/>
</dbReference>
<evidence type="ECO:0000313" key="6">
    <source>
        <dbReference type="EMBL" id="MBO8424037.1"/>
    </source>
</evidence>
<comment type="caution">
    <text evidence="6">The sequence shown here is derived from an EMBL/GenBank/DDBJ whole genome shotgun (WGS) entry which is preliminary data.</text>
</comment>
<dbReference type="PROSITE" id="PS50893">
    <property type="entry name" value="ABC_TRANSPORTER_2"/>
    <property type="match status" value="1"/>
</dbReference>
<reference evidence="6" key="2">
    <citation type="journal article" date="2021" name="PeerJ">
        <title>Extensive microbial diversity within the chicken gut microbiome revealed by metagenomics and culture.</title>
        <authorList>
            <person name="Gilroy R."/>
            <person name="Ravi A."/>
            <person name="Getino M."/>
            <person name="Pursley I."/>
            <person name="Horton D.L."/>
            <person name="Alikhan N.F."/>
            <person name="Baker D."/>
            <person name="Gharbi K."/>
            <person name="Hall N."/>
            <person name="Watson M."/>
            <person name="Adriaenssens E.M."/>
            <person name="Foster-Nyarko E."/>
            <person name="Jarju S."/>
            <person name="Secka A."/>
            <person name="Antonio M."/>
            <person name="Oren A."/>
            <person name="Chaudhuri R.R."/>
            <person name="La Ragione R."/>
            <person name="Hildebrand F."/>
            <person name="Pallen M.J."/>
        </authorList>
    </citation>
    <scope>NUCLEOTIDE SEQUENCE</scope>
    <source>
        <strain evidence="6">517</strain>
    </source>
</reference>
<dbReference type="GO" id="GO:0016887">
    <property type="term" value="F:ATP hydrolysis activity"/>
    <property type="evidence" value="ECO:0007669"/>
    <property type="project" value="InterPro"/>
</dbReference>
<dbReference type="GO" id="GO:0005524">
    <property type="term" value="F:ATP binding"/>
    <property type="evidence" value="ECO:0007669"/>
    <property type="project" value="UniProtKB-KW"/>
</dbReference>
<evidence type="ECO:0000256" key="4">
    <source>
        <dbReference type="ARBA" id="ARBA00022840"/>
    </source>
</evidence>
<dbReference type="Gene3D" id="3.40.50.300">
    <property type="entry name" value="P-loop containing nucleotide triphosphate hydrolases"/>
    <property type="match status" value="1"/>
</dbReference>
<keyword evidence="2" id="KW-0813">Transport</keyword>
<evidence type="ECO:0000256" key="2">
    <source>
        <dbReference type="ARBA" id="ARBA00022448"/>
    </source>
</evidence>
<dbReference type="AlphaFoldDB" id="A0A940DH51"/>
<dbReference type="InterPro" id="IPR003593">
    <property type="entry name" value="AAA+_ATPase"/>
</dbReference>
<keyword evidence="4 6" id="KW-0067">ATP-binding</keyword>
<proteinExistence type="inferred from homology"/>
<accession>A0A940DH51</accession>
<comment type="similarity">
    <text evidence="1">Belongs to the ABC transporter superfamily.</text>
</comment>
<dbReference type="Pfam" id="PF00005">
    <property type="entry name" value="ABC_tran"/>
    <property type="match status" value="1"/>
</dbReference>
<evidence type="ECO:0000256" key="3">
    <source>
        <dbReference type="ARBA" id="ARBA00022741"/>
    </source>
</evidence>
<feature type="domain" description="ABC transporter" evidence="5">
    <location>
        <begin position="1"/>
        <end position="219"/>
    </location>
</feature>
<evidence type="ECO:0000259" key="5">
    <source>
        <dbReference type="PROSITE" id="PS50893"/>
    </source>
</evidence>
<dbReference type="SUPFAM" id="SSF52540">
    <property type="entry name" value="P-loop containing nucleoside triphosphate hydrolases"/>
    <property type="match status" value="1"/>
</dbReference>
<dbReference type="InterPro" id="IPR003439">
    <property type="entry name" value="ABC_transporter-like_ATP-bd"/>
</dbReference>
<dbReference type="PANTHER" id="PTHR42734:SF17">
    <property type="entry name" value="METAL TRANSPORT SYSTEM ATP-BINDING PROTEIN TM_0124-RELATED"/>
    <property type="match status" value="1"/>
</dbReference>
<reference evidence="6" key="1">
    <citation type="submission" date="2020-10" db="EMBL/GenBank/DDBJ databases">
        <authorList>
            <person name="Gilroy R."/>
        </authorList>
    </citation>
    <scope>NUCLEOTIDE SEQUENCE</scope>
    <source>
        <strain evidence="6">517</strain>
    </source>
</reference>
<sequence>MVEVSVTKKYGERTVLDVKKLVFERGKIYAVMGSNGSGKSTLAGILAGVLKGDGEIIYEGKKPVTGYMPQKSFAFDMSLIANMLLGQPLRGRKEMRDKARRLLADFGLVEMRNKNAKKLSGGETEKLALARLMMKDYELVVLDEPTAAMDVNAVERAENSIREYFERLRPAIVIVTHSPAQARRLADEVIFLDEGKVEEKGPVAEAFGNPRSDKLKKFLSVNG</sequence>
<keyword evidence="3" id="KW-0547">Nucleotide-binding</keyword>
<dbReference type="InterPro" id="IPR050153">
    <property type="entry name" value="Metal_Ion_Import_ABC"/>
</dbReference>
<dbReference type="InterPro" id="IPR027417">
    <property type="entry name" value="P-loop_NTPase"/>
</dbReference>
<dbReference type="PANTHER" id="PTHR42734">
    <property type="entry name" value="METAL TRANSPORT SYSTEM ATP-BINDING PROTEIN TM_0124-RELATED"/>
    <property type="match status" value="1"/>
</dbReference>
<evidence type="ECO:0000256" key="1">
    <source>
        <dbReference type="ARBA" id="ARBA00005417"/>
    </source>
</evidence>
<gene>
    <name evidence="6" type="ORF">IAB16_03365</name>
</gene>
<protein>
    <submittedName>
        <fullName evidence="6">ABC transporter ATP-binding protein</fullName>
    </submittedName>
</protein>
<dbReference type="Proteomes" id="UP000727857">
    <property type="component" value="Unassembled WGS sequence"/>
</dbReference>
<dbReference type="SMART" id="SM00382">
    <property type="entry name" value="AAA"/>
    <property type="match status" value="1"/>
</dbReference>